<dbReference type="Pfam" id="PF16012">
    <property type="entry name" value="DUF4780"/>
    <property type="match status" value="1"/>
</dbReference>
<dbReference type="InterPro" id="IPR031961">
    <property type="entry name" value="DUF4780"/>
</dbReference>
<name>A0A653CVY6_CALMS</name>
<dbReference type="EMBL" id="CAACVG010009096">
    <property type="protein sequence ID" value="VEN52071.1"/>
    <property type="molecule type" value="Genomic_DNA"/>
</dbReference>
<sequence length="337" mass="37029">MESNAQNGEVSEKRENENGTSNADNAENGEQAAKKLKTDESEGQIKVGVMPQDFPDAVLTTEQVEQVKEAILDKIVDMDESVVKPKFLRAINRNDYLSLTCVNEDTLTWLENEIASIKPWEDCSLKVMKGDSFPVSEIVYASLPKSTEYTTEKILKLIEGQNEGLKATSWRVISKSTGGSMVELVLKVNPTSLQKLKDLDYKVNYKFGTVRIGPKDKPKAPVKTTPKSTSFVSKPKPLLSAKPRFIPPPFVDRPGPFLPPRDRIGMGGPFRGGMGDRYGDDYYGAPMGRDEFVDDFGGPRGPMGPGDRFRFGGGGRMGGGGGGQYPGVDRNFWRGGY</sequence>
<feature type="region of interest" description="Disordered" evidence="1">
    <location>
        <begin position="215"/>
        <end position="234"/>
    </location>
</feature>
<evidence type="ECO:0000256" key="1">
    <source>
        <dbReference type="SAM" id="MobiDB-lite"/>
    </source>
</evidence>
<accession>A0A653CVY6</accession>
<feature type="region of interest" description="Disordered" evidence="1">
    <location>
        <begin position="1"/>
        <end position="42"/>
    </location>
</feature>
<feature type="domain" description="DUF4780" evidence="2">
    <location>
        <begin position="41"/>
        <end position="211"/>
    </location>
</feature>
<feature type="compositionally biased region" description="Pro residues" evidence="1">
    <location>
        <begin position="250"/>
        <end position="259"/>
    </location>
</feature>
<gene>
    <name evidence="3" type="ORF">CALMAC_LOCUS12335</name>
</gene>
<evidence type="ECO:0000313" key="4">
    <source>
        <dbReference type="Proteomes" id="UP000410492"/>
    </source>
</evidence>
<keyword evidence="4" id="KW-1185">Reference proteome</keyword>
<organism evidence="3 4">
    <name type="scientific">Callosobruchus maculatus</name>
    <name type="common">Southern cowpea weevil</name>
    <name type="synonym">Pulse bruchid</name>
    <dbReference type="NCBI Taxonomy" id="64391"/>
    <lineage>
        <taxon>Eukaryota</taxon>
        <taxon>Metazoa</taxon>
        <taxon>Ecdysozoa</taxon>
        <taxon>Arthropoda</taxon>
        <taxon>Hexapoda</taxon>
        <taxon>Insecta</taxon>
        <taxon>Pterygota</taxon>
        <taxon>Neoptera</taxon>
        <taxon>Endopterygota</taxon>
        <taxon>Coleoptera</taxon>
        <taxon>Polyphaga</taxon>
        <taxon>Cucujiformia</taxon>
        <taxon>Chrysomeloidea</taxon>
        <taxon>Chrysomelidae</taxon>
        <taxon>Bruchinae</taxon>
        <taxon>Bruchini</taxon>
        <taxon>Callosobruchus</taxon>
    </lineage>
</organism>
<evidence type="ECO:0000259" key="2">
    <source>
        <dbReference type="Pfam" id="PF16012"/>
    </source>
</evidence>
<protein>
    <recommendedName>
        <fullName evidence="2">DUF4780 domain-containing protein</fullName>
    </recommendedName>
</protein>
<dbReference type="Proteomes" id="UP000410492">
    <property type="component" value="Unassembled WGS sequence"/>
</dbReference>
<feature type="region of interest" description="Disordered" evidence="1">
    <location>
        <begin position="250"/>
        <end position="271"/>
    </location>
</feature>
<proteinExistence type="predicted"/>
<dbReference type="AlphaFoldDB" id="A0A653CVY6"/>
<reference evidence="3 4" key="1">
    <citation type="submission" date="2019-01" db="EMBL/GenBank/DDBJ databases">
        <authorList>
            <person name="Sayadi A."/>
        </authorList>
    </citation>
    <scope>NUCLEOTIDE SEQUENCE [LARGE SCALE GENOMIC DNA]</scope>
</reference>
<dbReference type="OrthoDB" id="6767813at2759"/>
<evidence type="ECO:0000313" key="3">
    <source>
        <dbReference type="EMBL" id="VEN52071.1"/>
    </source>
</evidence>